<dbReference type="PROSITE" id="PS50110">
    <property type="entry name" value="RESPONSE_REGULATORY"/>
    <property type="match status" value="1"/>
</dbReference>
<organism evidence="10 11">
    <name type="scientific">Bordetella flabilis</name>
    <dbReference type="NCBI Taxonomy" id="463014"/>
    <lineage>
        <taxon>Bacteria</taxon>
        <taxon>Pseudomonadati</taxon>
        <taxon>Pseudomonadota</taxon>
        <taxon>Betaproteobacteria</taxon>
        <taxon>Burkholderiales</taxon>
        <taxon>Alcaligenaceae</taxon>
        <taxon>Bordetella</taxon>
    </lineage>
</organism>
<dbReference type="CDD" id="cd00383">
    <property type="entry name" value="trans_reg_C"/>
    <property type="match status" value="1"/>
</dbReference>
<dbReference type="FunFam" id="3.40.50.2300:FF:000001">
    <property type="entry name" value="DNA-binding response regulator PhoB"/>
    <property type="match status" value="1"/>
</dbReference>
<dbReference type="GO" id="GO:0032993">
    <property type="term" value="C:protein-DNA complex"/>
    <property type="evidence" value="ECO:0007669"/>
    <property type="project" value="TreeGrafter"/>
</dbReference>
<dbReference type="InterPro" id="IPR011006">
    <property type="entry name" value="CheY-like_superfamily"/>
</dbReference>
<dbReference type="GO" id="GO:0000976">
    <property type="term" value="F:transcription cis-regulatory region binding"/>
    <property type="evidence" value="ECO:0007669"/>
    <property type="project" value="TreeGrafter"/>
</dbReference>
<evidence type="ECO:0000256" key="4">
    <source>
        <dbReference type="ARBA" id="ARBA00023125"/>
    </source>
</evidence>
<keyword evidence="1 6" id="KW-0597">Phosphoprotein</keyword>
<dbReference type="CDD" id="cd17574">
    <property type="entry name" value="REC_OmpR"/>
    <property type="match status" value="1"/>
</dbReference>
<accession>A0A193GA75</accession>
<feature type="DNA-binding region" description="OmpR/PhoB-type" evidence="7">
    <location>
        <begin position="136"/>
        <end position="232"/>
    </location>
</feature>
<dbReference type="InterPro" id="IPR001789">
    <property type="entry name" value="Sig_transdc_resp-reg_receiver"/>
</dbReference>
<evidence type="ECO:0000259" key="9">
    <source>
        <dbReference type="PROSITE" id="PS51755"/>
    </source>
</evidence>
<evidence type="ECO:0000259" key="8">
    <source>
        <dbReference type="PROSITE" id="PS50110"/>
    </source>
</evidence>
<dbReference type="SMART" id="SM00862">
    <property type="entry name" value="Trans_reg_C"/>
    <property type="match status" value="1"/>
</dbReference>
<dbReference type="InterPro" id="IPR016032">
    <property type="entry name" value="Sig_transdc_resp-reg_C-effctor"/>
</dbReference>
<keyword evidence="4 7" id="KW-0238">DNA-binding</keyword>
<keyword evidence="5" id="KW-0804">Transcription</keyword>
<dbReference type="EMBL" id="CP016172">
    <property type="protein sequence ID" value="ANN76174.1"/>
    <property type="molecule type" value="Genomic_DNA"/>
</dbReference>
<dbReference type="GO" id="GO:0005829">
    <property type="term" value="C:cytosol"/>
    <property type="evidence" value="ECO:0007669"/>
    <property type="project" value="TreeGrafter"/>
</dbReference>
<dbReference type="PANTHER" id="PTHR48111">
    <property type="entry name" value="REGULATOR OF RPOS"/>
    <property type="match status" value="1"/>
</dbReference>
<dbReference type="Gene3D" id="6.10.250.690">
    <property type="match status" value="1"/>
</dbReference>
<keyword evidence="11" id="KW-1185">Reference proteome</keyword>
<feature type="domain" description="OmpR/PhoB-type" evidence="9">
    <location>
        <begin position="136"/>
        <end position="232"/>
    </location>
</feature>
<dbReference type="SUPFAM" id="SSF46894">
    <property type="entry name" value="C-terminal effector domain of the bipartite response regulators"/>
    <property type="match status" value="1"/>
</dbReference>
<dbReference type="Gene3D" id="3.40.50.2300">
    <property type="match status" value="1"/>
</dbReference>
<dbReference type="STRING" id="463014.BAU07_02715"/>
<feature type="domain" description="Response regulatory" evidence="8">
    <location>
        <begin position="12"/>
        <end position="127"/>
    </location>
</feature>
<dbReference type="InterPro" id="IPR039420">
    <property type="entry name" value="WalR-like"/>
</dbReference>
<keyword evidence="2" id="KW-0902">Two-component regulatory system</keyword>
<dbReference type="Gene3D" id="1.10.10.10">
    <property type="entry name" value="Winged helix-like DNA-binding domain superfamily/Winged helix DNA-binding domain"/>
    <property type="match status" value="1"/>
</dbReference>
<evidence type="ECO:0000313" key="11">
    <source>
        <dbReference type="Proteomes" id="UP000091926"/>
    </source>
</evidence>
<sequence length="240" mass="25726">MPAAPASTAHHRVLIVEDDATIAGNLYSYLEARGFVPDAAYDGRAALSMLTSAHFDVVILDVGLPGMDGYSVLRALRTEHMLPVPVLMLTARDELDDKLAGFSHGADDYLTKPFALAEVEARLHALIQRASGAVGTPVRRWGSLSYDSRTRLVSVNGKPVHLTRKSCMILDALLRDPGRVVPRTELESLLWGSEPPSSDALRSQVHLLRKALADAGFDGIETVHGTGWRLVGAAGGGDLA</sequence>
<evidence type="ECO:0000256" key="2">
    <source>
        <dbReference type="ARBA" id="ARBA00023012"/>
    </source>
</evidence>
<evidence type="ECO:0000313" key="10">
    <source>
        <dbReference type="EMBL" id="ANN76174.1"/>
    </source>
</evidence>
<dbReference type="GO" id="GO:0006355">
    <property type="term" value="P:regulation of DNA-templated transcription"/>
    <property type="evidence" value="ECO:0007669"/>
    <property type="project" value="InterPro"/>
</dbReference>
<dbReference type="Proteomes" id="UP000091926">
    <property type="component" value="Chromosome"/>
</dbReference>
<dbReference type="SMART" id="SM00448">
    <property type="entry name" value="REC"/>
    <property type="match status" value="1"/>
</dbReference>
<dbReference type="PANTHER" id="PTHR48111:SF22">
    <property type="entry name" value="REGULATOR OF RPOS"/>
    <property type="match status" value="1"/>
</dbReference>
<proteinExistence type="predicted"/>
<reference evidence="10 11" key="1">
    <citation type="submission" date="2016-06" db="EMBL/GenBank/DDBJ databases">
        <title>Complete genome sequences of Bordetella bronchialis and Bordetella flabilis.</title>
        <authorList>
            <person name="LiPuma J.J."/>
            <person name="Spilker T."/>
        </authorList>
    </citation>
    <scope>NUCLEOTIDE SEQUENCE [LARGE SCALE GENOMIC DNA]</scope>
    <source>
        <strain evidence="10 11">AU10664</strain>
    </source>
</reference>
<name>A0A193GA75_9BORD</name>
<dbReference type="PROSITE" id="PS51755">
    <property type="entry name" value="OMPR_PHOB"/>
    <property type="match status" value="1"/>
</dbReference>
<evidence type="ECO:0000256" key="3">
    <source>
        <dbReference type="ARBA" id="ARBA00023015"/>
    </source>
</evidence>
<gene>
    <name evidence="10" type="ORF">BAU07_02715</name>
</gene>
<feature type="modified residue" description="4-aspartylphosphate" evidence="6">
    <location>
        <position position="61"/>
    </location>
</feature>
<dbReference type="KEGG" id="bfz:BAU07_02715"/>
<dbReference type="Pfam" id="PF00486">
    <property type="entry name" value="Trans_reg_C"/>
    <property type="match status" value="1"/>
</dbReference>
<keyword evidence="3" id="KW-0805">Transcription regulation</keyword>
<dbReference type="RefSeq" id="WP_066653853.1">
    <property type="nucleotide sequence ID" value="NZ_CBCSCL010000026.1"/>
</dbReference>
<dbReference type="InterPro" id="IPR036388">
    <property type="entry name" value="WH-like_DNA-bd_sf"/>
</dbReference>
<dbReference type="SUPFAM" id="SSF52172">
    <property type="entry name" value="CheY-like"/>
    <property type="match status" value="1"/>
</dbReference>
<evidence type="ECO:0000256" key="5">
    <source>
        <dbReference type="ARBA" id="ARBA00023163"/>
    </source>
</evidence>
<dbReference type="Pfam" id="PF00072">
    <property type="entry name" value="Response_reg"/>
    <property type="match status" value="1"/>
</dbReference>
<dbReference type="AlphaFoldDB" id="A0A193GA75"/>
<dbReference type="InterPro" id="IPR001867">
    <property type="entry name" value="OmpR/PhoB-type_DNA-bd"/>
</dbReference>
<evidence type="ECO:0000256" key="7">
    <source>
        <dbReference type="PROSITE-ProRule" id="PRU01091"/>
    </source>
</evidence>
<evidence type="ECO:0000256" key="6">
    <source>
        <dbReference type="PROSITE-ProRule" id="PRU00169"/>
    </source>
</evidence>
<evidence type="ECO:0000256" key="1">
    <source>
        <dbReference type="ARBA" id="ARBA00022553"/>
    </source>
</evidence>
<dbReference type="GO" id="GO:0000156">
    <property type="term" value="F:phosphorelay response regulator activity"/>
    <property type="evidence" value="ECO:0007669"/>
    <property type="project" value="TreeGrafter"/>
</dbReference>
<protein>
    <submittedName>
        <fullName evidence="10">Two-component system response regulator</fullName>
    </submittedName>
</protein>
<dbReference type="OrthoDB" id="9802426at2"/>